<dbReference type="AlphaFoldDB" id="A0A5B7EXM8"/>
<dbReference type="Proteomes" id="UP000324222">
    <property type="component" value="Unassembled WGS sequence"/>
</dbReference>
<proteinExistence type="predicted"/>
<organism evidence="2 3">
    <name type="scientific">Portunus trituberculatus</name>
    <name type="common">Swimming crab</name>
    <name type="synonym">Neptunus trituberculatus</name>
    <dbReference type="NCBI Taxonomy" id="210409"/>
    <lineage>
        <taxon>Eukaryota</taxon>
        <taxon>Metazoa</taxon>
        <taxon>Ecdysozoa</taxon>
        <taxon>Arthropoda</taxon>
        <taxon>Crustacea</taxon>
        <taxon>Multicrustacea</taxon>
        <taxon>Malacostraca</taxon>
        <taxon>Eumalacostraca</taxon>
        <taxon>Eucarida</taxon>
        <taxon>Decapoda</taxon>
        <taxon>Pleocyemata</taxon>
        <taxon>Brachyura</taxon>
        <taxon>Eubrachyura</taxon>
        <taxon>Portunoidea</taxon>
        <taxon>Portunidae</taxon>
        <taxon>Portuninae</taxon>
        <taxon>Portunus</taxon>
    </lineage>
</organism>
<protein>
    <submittedName>
        <fullName evidence="2">Uncharacterized protein</fullName>
    </submittedName>
</protein>
<reference evidence="2 3" key="1">
    <citation type="submission" date="2019-05" db="EMBL/GenBank/DDBJ databases">
        <title>Another draft genome of Portunus trituberculatus and its Hox gene families provides insights of decapod evolution.</title>
        <authorList>
            <person name="Jeong J.-H."/>
            <person name="Song I."/>
            <person name="Kim S."/>
            <person name="Choi T."/>
            <person name="Kim D."/>
            <person name="Ryu S."/>
            <person name="Kim W."/>
        </authorList>
    </citation>
    <scope>NUCLEOTIDE SEQUENCE [LARGE SCALE GENOMIC DNA]</scope>
    <source>
        <tissue evidence="2">Muscle</tissue>
    </source>
</reference>
<name>A0A5B7EXM8_PORTR</name>
<comment type="caution">
    <text evidence="2">The sequence shown here is derived from an EMBL/GenBank/DDBJ whole genome shotgun (WGS) entry which is preliminary data.</text>
</comment>
<keyword evidence="3" id="KW-1185">Reference proteome</keyword>
<accession>A0A5B7EXM8</accession>
<sequence>MAGLKVPDVAFSCQAMIYKAYHAEVLDVSANVYTFGSRAPLVQILFTDFILPKGTLKSKYSQGLTRTTEPPCGVSSRRRA</sequence>
<evidence type="ECO:0000313" key="2">
    <source>
        <dbReference type="EMBL" id="MPC37768.1"/>
    </source>
</evidence>
<evidence type="ECO:0000313" key="3">
    <source>
        <dbReference type="Proteomes" id="UP000324222"/>
    </source>
</evidence>
<feature type="region of interest" description="Disordered" evidence="1">
    <location>
        <begin position="61"/>
        <end position="80"/>
    </location>
</feature>
<evidence type="ECO:0000256" key="1">
    <source>
        <dbReference type="SAM" id="MobiDB-lite"/>
    </source>
</evidence>
<dbReference type="EMBL" id="VSRR010003877">
    <property type="protein sequence ID" value="MPC37768.1"/>
    <property type="molecule type" value="Genomic_DNA"/>
</dbReference>
<gene>
    <name evidence="2" type="ORF">E2C01_031257</name>
</gene>